<accession>A0A8S1Q936</accession>
<organism evidence="1 2">
    <name type="scientific">Paramecium sonneborni</name>
    <dbReference type="NCBI Taxonomy" id="65129"/>
    <lineage>
        <taxon>Eukaryota</taxon>
        <taxon>Sar</taxon>
        <taxon>Alveolata</taxon>
        <taxon>Ciliophora</taxon>
        <taxon>Intramacronucleata</taxon>
        <taxon>Oligohymenophorea</taxon>
        <taxon>Peniculida</taxon>
        <taxon>Parameciidae</taxon>
        <taxon>Paramecium</taxon>
    </lineage>
</organism>
<protein>
    <submittedName>
        <fullName evidence="1">Uncharacterized protein</fullName>
    </submittedName>
</protein>
<reference evidence="1" key="1">
    <citation type="submission" date="2021-01" db="EMBL/GenBank/DDBJ databases">
        <authorList>
            <consortium name="Genoscope - CEA"/>
            <person name="William W."/>
        </authorList>
    </citation>
    <scope>NUCLEOTIDE SEQUENCE</scope>
</reference>
<dbReference type="Proteomes" id="UP000692954">
    <property type="component" value="Unassembled WGS sequence"/>
</dbReference>
<dbReference type="EMBL" id="CAJJDN010000099">
    <property type="protein sequence ID" value="CAD8112038.1"/>
    <property type="molecule type" value="Genomic_DNA"/>
</dbReference>
<name>A0A8S1Q936_9CILI</name>
<gene>
    <name evidence="1" type="ORF">PSON_ATCC_30995.1.T0990200</name>
</gene>
<dbReference type="AlphaFoldDB" id="A0A8S1Q936"/>
<sequence length="62" mass="7240">MVNITLMVRRQVDGIQFLRESKLVADLMVRKTNVNQRPGVGQNWMKSFYGNIMRQSIMVNLI</sequence>
<evidence type="ECO:0000313" key="2">
    <source>
        <dbReference type="Proteomes" id="UP000692954"/>
    </source>
</evidence>
<keyword evidence="2" id="KW-1185">Reference proteome</keyword>
<proteinExistence type="predicted"/>
<evidence type="ECO:0000313" key="1">
    <source>
        <dbReference type="EMBL" id="CAD8112038.1"/>
    </source>
</evidence>
<comment type="caution">
    <text evidence="1">The sequence shown here is derived from an EMBL/GenBank/DDBJ whole genome shotgun (WGS) entry which is preliminary data.</text>
</comment>